<proteinExistence type="predicted"/>
<evidence type="ECO:0000313" key="2">
    <source>
        <dbReference type="EMBL" id="MFH6769464.1"/>
    </source>
</evidence>
<dbReference type="PROSITE" id="PS51257">
    <property type="entry name" value="PROKAR_LIPOPROTEIN"/>
    <property type="match status" value="1"/>
</dbReference>
<evidence type="ECO:0008006" key="4">
    <source>
        <dbReference type="Google" id="ProtNLM"/>
    </source>
</evidence>
<reference evidence="2 3" key="1">
    <citation type="submission" date="2024-02" db="EMBL/GenBank/DDBJ databases">
        <title>A Gaetbulibacter species isolated from tidal flats and genomic insights of their niches.</title>
        <authorList>
            <person name="Ye Y."/>
        </authorList>
    </citation>
    <scope>NUCLEOTIDE SEQUENCE [LARGE SCALE GENOMIC DNA]</scope>
    <source>
        <strain evidence="2 3">KEM-8</strain>
    </source>
</reference>
<sequence>MKATLLFILIILFMACASPNGEIEIPILVFNKSINKLSPNVASHKDKDVEILSSDFENGSRIVYSCIIYRMDNGVLKGYQAHISFLNNYNKAKYEWVNDSTVTVSFNNKFSISEKHTIMGYGSTTLLHWDD</sequence>
<dbReference type="EMBL" id="JBAWKC010000004">
    <property type="protein sequence ID" value="MFH6769464.1"/>
    <property type="molecule type" value="Genomic_DNA"/>
</dbReference>
<name>A0ABW7MRJ9_9FLAO</name>
<protein>
    <recommendedName>
        <fullName evidence="4">Lipoprotein</fullName>
    </recommendedName>
</protein>
<dbReference type="Proteomes" id="UP001610104">
    <property type="component" value="Unassembled WGS sequence"/>
</dbReference>
<accession>A0ABW7MRJ9</accession>
<feature type="chain" id="PRO_5045812937" description="Lipoprotein" evidence="1">
    <location>
        <begin position="18"/>
        <end position="131"/>
    </location>
</feature>
<dbReference type="RefSeq" id="WP_395438700.1">
    <property type="nucleotide sequence ID" value="NZ_JBAWKC010000004.1"/>
</dbReference>
<evidence type="ECO:0000256" key="1">
    <source>
        <dbReference type="SAM" id="SignalP"/>
    </source>
</evidence>
<gene>
    <name evidence="2" type="ORF">V8G56_12000</name>
</gene>
<feature type="signal peptide" evidence="1">
    <location>
        <begin position="1"/>
        <end position="17"/>
    </location>
</feature>
<keyword evidence="3" id="KW-1185">Reference proteome</keyword>
<organism evidence="2 3">
    <name type="scientific">Gaetbulibacter aquiaggeris</name>
    <dbReference type="NCBI Taxonomy" id="1735373"/>
    <lineage>
        <taxon>Bacteria</taxon>
        <taxon>Pseudomonadati</taxon>
        <taxon>Bacteroidota</taxon>
        <taxon>Flavobacteriia</taxon>
        <taxon>Flavobacteriales</taxon>
        <taxon>Flavobacteriaceae</taxon>
        <taxon>Gaetbulibacter</taxon>
    </lineage>
</organism>
<evidence type="ECO:0000313" key="3">
    <source>
        <dbReference type="Proteomes" id="UP001610104"/>
    </source>
</evidence>
<comment type="caution">
    <text evidence="2">The sequence shown here is derived from an EMBL/GenBank/DDBJ whole genome shotgun (WGS) entry which is preliminary data.</text>
</comment>
<keyword evidence="1" id="KW-0732">Signal</keyword>